<dbReference type="InterPro" id="IPR036322">
    <property type="entry name" value="WD40_repeat_dom_sf"/>
</dbReference>
<dbReference type="Gene3D" id="2.130.10.10">
    <property type="entry name" value="YVTN repeat-like/Quinoprotein amine dehydrogenase"/>
    <property type="match status" value="2"/>
</dbReference>
<dbReference type="SUPFAM" id="SSF50978">
    <property type="entry name" value="WD40 repeat-like"/>
    <property type="match status" value="1"/>
</dbReference>
<dbReference type="PANTHER" id="PTHR14221:SF0">
    <property type="entry name" value="WD REPEAT-CONTAINING PROTEIN 44"/>
    <property type="match status" value="1"/>
</dbReference>
<dbReference type="PROSITE" id="PS50082">
    <property type="entry name" value="WD_REPEATS_2"/>
    <property type="match status" value="2"/>
</dbReference>
<evidence type="ECO:0000256" key="2">
    <source>
        <dbReference type="ARBA" id="ARBA00022737"/>
    </source>
</evidence>
<feature type="compositionally biased region" description="Low complexity" evidence="4">
    <location>
        <begin position="52"/>
        <end position="68"/>
    </location>
</feature>
<accession>A0A4T0FIZ2</accession>
<evidence type="ECO:0000256" key="3">
    <source>
        <dbReference type="PROSITE-ProRule" id="PRU00221"/>
    </source>
</evidence>
<proteinExistence type="predicted"/>
<evidence type="ECO:0000313" key="6">
    <source>
        <dbReference type="Proteomes" id="UP000310189"/>
    </source>
</evidence>
<evidence type="ECO:0000256" key="1">
    <source>
        <dbReference type="ARBA" id="ARBA00022574"/>
    </source>
</evidence>
<feature type="repeat" description="WD" evidence="3">
    <location>
        <begin position="279"/>
        <end position="321"/>
    </location>
</feature>
<dbReference type="Pfam" id="PF00400">
    <property type="entry name" value="WD40"/>
    <property type="match status" value="4"/>
</dbReference>
<sequence length="602" mass="67225">MDFVYNWLGWENKREQQREQQQQQQPPQDTPESSHIQTPSQISSVASESSTPDPHLLSSSPEPLDDSPVMQSPSPAASHPLSQSTGSQRKNLIGKLFKNKNKCNPLPSPIPSVRRLSIDSNMHQSIRIHSHRQPAKEFNKVTLSQTLYPPLANLSALPTSLAQQAKIHKSSRPTSPTHSVPTDNNPQRSASYDDEDAVYDIKFSHDGKYLASANFNGLVRIHTLSNDGTSFDDIDVKEFRDHQSGVCSLDWSKNNFLITASLDKTVKLWHPNRKGCLATFRHNDIVTSTKFHPNDDRYFISSSLDATVKLWSIPHKSALFSHRLNELITACAFSKTGKYILVGTLHGQLDIFTYSHKGLEQDASIKLYNYSNQTHNRGADNHTSRRINSSKKIVGIDVVPDDTGDYVLVTNADNRAYMVNIDTKKVTAKFKGNRNRSMQMAITPSSDGSWISSGSEDKHIYIWPTHSAMSRKADDNSFSIPGYDLWQTPELIKCTAILRQDQEAMVVGGSDSGTIYVYRGVVNGNHRVPELKHPKPNKMSLPLPPAQGKKKSRHKRPLSALPILGGSGSSFGQKHSHIHSHSPLSLTPNSTISPKHDRHQYF</sequence>
<evidence type="ECO:0000256" key="4">
    <source>
        <dbReference type="SAM" id="MobiDB-lite"/>
    </source>
</evidence>
<gene>
    <name evidence="5" type="ORF">E3P99_03115</name>
</gene>
<dbReference type="PANTHER" id="PTHR14221">
    <property type="entry name" value="WD REPEAT DOMAIN 44"/>
    <property type="match status" value="1"/>
</dbReference>
<dbReference type="AlphaFoldDB" id="A0A4T0FIZ2"/>
<keyword evidence="1 3" id="KW-0853">WD repeat</keyword>
<comment type="caution">
    <text evidence="5">The sequence shown here is derived from an EMBL/GenBank/DDBJ whole genome shotgun (WGS) entry which is preliminary data.</text>
</comment>
<dbReference type="Proteomes" id="UP000310189">
    <property type="component" value="Unassembled WGS sequence"/>
</dbReference>
<dbReference type="OrthoDB" id="1932312at2759"/>
<reference evidence="5 6" key="1">
    <citation type="submission" date="2019-03" db="EMBL/GenBank/DDBJ databases">
        <title>Sequencing 23 genomes of Wallemia ichthyophaga.</title>
        <authorList>
            <person name="Gostincar C."/>
        </authorList>
    </citation>
    <scope>NUCLEOTIDE SEQUENCE [LARGE SCALE GENOMIC DNA]</scope>
    <source>
        <strain evidence="5 6">EXF-5753</strain>
    </source>
</reference>
<feature type="compositionally biased region" description="Polar residues" evidence="4">
    <location>
        <begin position="30"/>
        <end position="51"/>
    </location>
</feature>
<protein>
    <recommendedName>
        <fullName evidence="7">Anaphase-promoting complex subunit 4 WD40 domain-containing protein</fullName>
    </recommendedName>
</protein>
<feature type="repeat" description="WD" evidence="3">
    <location>
        <begin position="239"/>
        <end position="269"/>
    </location>
</feature>
<feature type="region of interest" description="Disordered" evidence="4">
    <location>
        <begin position="527"/>
        <end position="602"/>
    </location>
</feature>
<feature type="region of interest" description="Disordered" evidence="4">
    <location>
        <begin position="1"/>
        <end position="87"/>
    </location>
</feature>
<dbReference type="PROSITE" id="PS50294">
    <property type="entry name" value="WD_REPEATS_REGION"/>
    <property type="match status" value="2"/>
</dbReference>
<evidence type="ECO:0008006" key="7">
    <source>
        <dbReference type="Google" id="ProtNLM"/>
    </source>
</evidence>
<dbReference type="InterPro" id="IPR015943">
    <property type="entry name" value="WD40/YVTN_repeat-like_dom_sf"/>
</dbReference>
<feature type="compositionally biased region" description="Polar residues" evidence="4">
    <location>
        <begin position="69"/>
        <end position="87"/>
    </location>
</feature>
<keyword evidence="2" id="KW-0677">Repeat</keyword>
<name>A0A4T0FIZ2_9BASI</name>
<feature type="region of interest" description="Disordered" evidence="4">
    <location>
        <begin position="162"/>
        <end position="191"/>
    </location>
</feature>
<dbReference type="SMART" id="SM00320">
    <property type="entry name" value="WD40"/>
    <property type="match status" value="5"/>
</dbReference>
<evidence type="ECO:0000313" key="5">
    <source>
        <dbReference type="EMBL" id="TIA87535.1"/>
    </source>
</evidence>
<keyword evidence="6" id="KW-1185">Reference proteome</keyword>
<organism evidence="5 6">
    <name type="scientific">Wallemia hederae</name>
    <dbReference type="NCBI Taxonomy" id="1540922"/>
    <lineage>
        <taxon>Eukaryota</taxon>
        <taxon>Fungi</taxon>
        <taxon>Dikarya</taxon>
        <taxon>Basidiomycota</taxon>
        <taxon>Wallemiomycotina</taxon>
        <taxon>Wallemiomycetes</taxon>
        <taxon>Wallemiales</taxon>
        <taxon>Wallemiaceae</taxon>
        <taxon>Wallemia</taxon>
    </lineage>
</organism>
<dbReference type="EMBL" id="SPNW01000053">
    <property type="protein sequence ID" value="TIA87535.1"/>
    <property type="molecule type" value="Genomic_DNA"/>
</dbReference>
<dbReference type="InterPro" id="IPR040324">
    <property type="entry name" value="WDR44/Dgr2"/>
</dbReference>
<feature type="compositionally biased region" description="Basic residues" evidence="4">
    <location>
        <begin position="548"/>
        <end position="557"/>
    </location>
</feature>
<feature type="compositionally biased region" description="Polar residues" evidence="4">
    <location>
        <begin position="172"/>
        <end position="190"/>
    </location>
</feature>
<dbReference type="InterPro" id="IPR001680">
    <property type="entry name" value="WD40_rpt"/>
</dbReference>